<evidence type="ECO:0000313" key="2">
    <source>
        <dbReference type="EMBL" id="CAD7409327.1"/>
    </source>
</evidence>
<accession>A0A7R9D730</accession>
<organism evidence="2">
    <name type="scientific">Timema cristinae</name>
    <name type="common">Walking stick</name>
    <dbReference type="NCBI Taxonomy" id="61476"/>
    <lineage>
        <taxon>Eukaryota</taxon>
        <taxon>Metazoa</taxon>
        <taxon>Ecdysozoa</taxon>
        <taxon>Arthropoda</taxon>
        <taxon>Hexapoda</taxon>
        <taxon>Insecta</taxon>
        <taxon>Pterygota</taxon>
        <taxon>Neoptera</taxon>
        <taxon>Polyneoptera</taxon>
        <taxon>Phasmatodea</taxon>
        <taxon>Timematodea</taxon>
        <taxon>Timematoidea</taxon>
        <taxon>Timematidae</taxon>
        <taxon>Timema</taxon>
    </lineage>
</organism>
<protein>
    <submittedName>
        <fullName evidence="2">Uncharacterized protein</fullName>
    </submittedName>
</protein>
<feature type="region of interest" description="Disordered" evidence="1">
    <location>
        <begin position="1"/>
        <end position="26"/>
    </location>
</feature>
<dbReference type="AlphaFoldDB" id="A0A7R9D730"/>
<sequence>MAPAWVAKGPGEPAAAQDANSSGEEELLRRLQARKEKREKEKKNRQPGTRVFCESYRVLWRLLSSCESHGLCGGYCPLVSHMESCGGYFPLVSHMESCGGYCPLCLVRLDGSTLAKKLVECSWKFHHLLGSDVTAVAGDRGSPQSDVRAGAGDMKM</sequence>
<evidence type="ECO:0000256" key="1">
    <source>
        <dbReference type="SAM" id="MobiDB-lite"/>
    </source>
</evidence>
<dbReference type="EMBL" id="OC321047">
    <property type="protein sequence ID" value="CAD7409327.1"/>
    <property type="molecule type" value="Genomic_DNA"/>
</dbReference>
<reference evidence="2" key="1">
    <citation type="submission" date="2020-11" db="EMBL/GenBank/DDBJ databases">
        <authorList>
            <person name="Tran Van P."/>
        </authorList>
    </citation>
    <scope>NUCLEOTIDE SEQUENCE</scope>
</reference>
<proteinExistence type="predicted"/>
<name>A0A7R9D730_TIMCR</name>
<gene>
    <name evidence="2" type="ORF">TCEB3V08_LOCUS9963</name>
</gene>